<keyword evidence="2" id="KW-1185">Reference proteome</keyword>
<dbReference type="KEGG" id="nti:DNFV4_02406"/>
<accession>A0AA86T7Y2</accession>
<evidence type="ECO:0000313" key="2">
    <source>
        <dbReference type="Proteomes" id="UP001179121"/>
    </source>
</evidence>
<proteinExistence type="predicted"/>
<evidence type="ECO:0000313" key="1">
    <source>
        <dbReference type="EMBL" id="CAI4031983.1"/>
    </source>
</evidence>
<gene>
    <name evidence="1" type="ORF">DNFV4_02406</name>
</gene>
<dbReference type="Proteomes" id="UP001179121">
    <property type="component" value="Chromosome"/>
</dbReference>
<organism evidence="1 2">
    <name type="scientific">Nitrospira tepida</name>
    <dbReference type="NCBI Taxonomy" id="2973512"/>
    <lineage>
        <taxon>Bacteria</taxon>
        <taxon>Pseudomonadati</taxon>
        <taxon>Nitrospirota</taxon>
        <taxon>Nitrospiria</taxon>
        <taxon>Nitrospirales</taxon>
        <taxon>Nitrospiraceae</taxon>
        <taxon>Nitrospira</taxon>
    </lineage>
</organism>
<dbReference type="AlphaFoldDB" id="A0AA86T7Y2"/>
<dbReference type="EMBL" id="OX365700">
    <property type="protein sequence ID" value="CAI4031983.1"/>
    <property type="molecule type" value="Genomic_DNA"/>
</dbReference>
<reference evidence="1" key="1">
    <citation type="submission" date="2022-10" db="EMBL/GenBank/DDBJ databases">
        <authorList>
            <person name="Koch H."/>
        </authorList>
    </citation>
    <scope>NUCLEOTIDE SEQUENCE</scope>
    <source>
        <strain evidence="1">DNF</strain>
    </source>
</reference>
<name>A0AA86T7Y2_9BACT</name>
<sequence length="71" mass="8504">MGSWLRDRRIFQRLPGRGIDGHIRIDLGWRDHRFGIRNGFRILLNAGIDLGRRQRRHQARLLKWFALTARS</sequence>
<protein>
    <submittedName>
        <fullName evidence="1">Uncharacterized protein</fullName>
    </submittedName>
</protein>